<dbReference type="Gene3D" id="3.40.50.300">
    <property type="entry name" value="P-loop containing nucleotide triphosphate hydrolases"/>
    <property type="match status" value="1"/>
</dbReference>
<reference evidence="20 21" key="1">
    <citation type="submission" date="2020-08" db="EMBL/GenBank/DDBJ databases">
        <title>Sequencing the genomes of 1000 actinobacteria strains.</title>
        <authorList>
            <person name="Klenk H.-P."/>
        </authorList>
    </citation>
    <scope>NUCLEOTIDE SEQUENCE [LARGE SCALE GENOMIC DNA]</scope>
    <source>
        <strain evidence="20 21">DSM 45790</strain>
    </source>
</reference>
<keyword evidence="14 17" id="KW-0472">Membrane</keyword>
<dbReference type="PANTHER" id="PTHR32309:SF13">
    <property type="entry name" value="FERRIC ENTEROBACTIN TRANSPORT PROTEIN FEPE"/>
    <property type="match status" value="1"/>
</dbReference>
<dbReference type="CDD" id="cd05387">
    <property type="entry name" value="BY-kinase"/>
    <property type="match status" value="1"/>
</dbReference>
<evidence type="ECO:0000256" key="11">
    <source>
        <dbReference type="ARBA" id="ARBA00022777"/>
    </source>
</evidence>
<feature type="transmembrane region" description="Helical" evidence="17">
    <location>
        <begin position="12"/>
        <end position="33"/>
    </location>
</feature>
<gene>
    <name evidence="20" type="ORF">BJ981_006323</name>
</gene>
<evidence type="ECO:0000256" key="1">
    <source>
        <dbReference type="ARBA" id="ARBA00004429"/>
    </source>
</evidence>
<comment type="similarity">
    <text evidence="3">Belongs to the CpsD/CapB family.</text>
</comment>
<dbReference type="InterPro" id="IPR005702">
    <property type="entry name" value="Wzc-like_C"/>
</dbReference>
<dbReference type="InterPro" id="IPR003856">
    <property type="entry name" value="LPS_length_determ_N"/>
</dbReference>
<dbReference type="RefSeq" id="WP_184616989.1">
    <property type="nucleotide sequence ID" value="NZ_BOOS01000019.1"/>
</dbReference>
<evidence type="ECO:0000256" key="3">
    <source>
        <dbReference type="ARBA" id="ARBA00007316"/>
    </source>
</evidence>
<comment type="caution">
    <text evidence="20">The sequence shown here is derived from an EMBL/GenBank/DDBJ whole genome shotgun (WGS) entry which is preliminary data.</text>
</comment>
<evidence type="ECO:0000256" key="15">
    <source>
        <dbReference type="ARBA" id="ARBA00023137"/>
    </source>
</evidence>
<dbReference type="Pfam" id="PF02706">
    <property type="entry name" value="Wzz"/>
    <property type="match status" value="1"/>
</dbReference>
<evidence type="ECO:0000313" key="21">
    <source>
        <dbReference type="Proteomes" id="UP000588112"/>
    </source>
</evidence>
<dbReference type="GO" id="GO:0042802">
    <property type="term" value="F:identical protein binding"/>
    <property type="evidence" value="ECO:0007669"/>
    <property type="project" value="UniProtKB-ARBA"/>
</dbReference>
<keyword evidence="6" id="KW-1003">Cell membrane</keyword>
<dbReference type="GO" id="GO:0005524">
    <property type="term" value="F:ATP binding"/>
    <property type="evidence" value="ECO:0007669"/>
    <property type="project" value="UniProtKB-KW"/>
</dbReference>
<comment type="catalytic activity">
    <reaction evidence="16">
        <text>L-tyrosyl-[protein] + ATP = O-phospho-L-tyrosyl-[protein] + ADP + H(+)</text>
        <dbReference type="Rhea" id="RHEA:10596"/>
        <dbReference type="Rhea" id="RHEA-COMP:10136"/>
        <dbReference type="Rhea" id="RHEA-COMP:20101"/>
        <dbReference type="ChEBI" id="CHEBI:15378"/>
        <dbReference type="ChEBI" id="CHEBI:30616"/>
        <dbReference type="ChEBI" id="CHEBI:46858"/>
        <dbReference type="ChEBI" id="CHEBI:61978"/>
        <dbReference type="ChEBI" id="CHEBI:456216"/>
        <dbReference type="EC" id="2.7.10.2"/>
    </reaction>
</comment>
<dbReference type="FunFam" id="3.40.50.300:FF:000527">
    <property type="entry name" value="Tyrosine-protein kinase etk"/>
    <property type="match status" value="1"/>
</dbReference>
<dbReference type="EMBL" id="JACHBR010000002">
    <property type="protein sequence ID" value="MBB5630559.1"/>
    <property type="molecule type" value="Genomic_DNA"/>
</dbReference>
<evidence type="ECO:0000256" key="13">
    <source>
        <dbReference type="ARBA" id="ARBA00022989"/>
    </source>
</evidence>
<dbReference type="InterPro" id="IPR050445">
    <property type="entry name" value="Bact_polysacc_biosynth/exp"/>
</dbReference>
<evidence type="ECO:0000256" key="16">
    <source>
        <dbReference type="ARBA" id="ARBA00051245"/>
    </source>
</evidence>
<evidence type="ECO:0000256" key="9">
    <source>
        <dbReference type="ARBA" id="ARBA00022692"/>
    </source>
</evidence>
<evidence type="ECO:0000256" key="4">
    <source>
        <dbReference type="ARBA" id="ARBA00008883"/>
    </source>
</evidence>
<keyword evidence="8 20" id="KW-0808">Transferase</keyword>
<dbReference type="NCBIfam" id="TIGR01007">
    <property type="entry name" value="eps_fam"/>
    <property type="match status" value="1"/>
</dbReference>
<comment type="similarity">
    <text evidence="4">Belongs to the etk/wzc family.</text>
</comment>
<evidence type="ECO:0000256" key="14">
    <source>
        <dbReference type="ARBA" id="ARBA00023136"/>
    </source>
</evidence>
<evidence type="ECO:0000259" key="19">
    <source>
        <dbReference type="Pfam" id="PF13614"/>
    </source>
</evidence>
<dbReference type="Pfam" id="PF13614">
    <property type="entry name" value="AAA_31"/>
    <property type="match status" value="1"/>
</dbReference>
<feature type="transmembrane region" description="Helical" evidence="17">
    <location>
        <begin position="171"/>
        <end position="191"/>
    </location>
</feature>
<keyword evidence="15 20" id="KW-0829">Tyrosine-protein kinase</keyword>
<dbReference type="Proteomes" id="UP000588112">
    <property type="component" value="Unassembled WGS sequence"/>
</dbReference>
<evidence type="ECO:0000256" key="17">
    <source>
        <dbReference type="SAM" id="Phobius"/>
    </source>
</evidence>
<keyword evidence="21" id="KW-1185">Reference proteome</keyword>
<dbReference type="EC" id="2.7.10.2" evidence="5"/>
<evidence type="ECO:0000256" key="8">
    <source>
        <dbReference type="ARBA" id="ARBA00022679"/>
    </source>
</evidence>
<evidence type="ECO:0000256" key="7">
    <source>
        <dbReference type="ARBA" id="ARBA00022519"/>
    </source>
</evidence>
<dbReference type="AlphaFoldDB" id="A0A7W8ZAR6"/>
<keyword evidence="9 17" id="KW-0812">Transmembrane</keyword>
<proteinExistence type="inferred from homology"/>
<keyword evidence="11 20" id="KW-0418">Kinase</keyword>
<dbReference type="InterPro" id="IPR027417">
    <property type="entry name" value="P-loop_NTPase"/>
</dbReference>
<evidence type="ECO:0000256" key="10">
    <source>
        <dbReference type="ARBA" id="ARBA00022741"/>
    </source>
</evidence>
<evidence type="ECO:0000259" key="18">
    <source>
        <dbReference type="Pfam" id="PF02706"/>
    </source>
</evidence>
<feature type="domain" description="AAA" evidence="19">
    <location>
        <begin position="269"/>
        <end position="393"/>
    </location>
</feature>
<dbReference type="GO" id="GO:0005886">
    <property type="term" value="C:plasma membrane"/>
    <property type="evidence" value="ECO:0007669"/>
    <property type="project" value="UniProtKB-SubCell"/>
</dbReference>
<dbReference type="PANTHER" id="PTHR32309">
    <property type="entry name" value="TYROSINE-PROTEIN KINASE"/>
    <property type="match status" value="1"/>
</dbReference>
<protein>
    <recommendedName>
        <fullName evidence="5">non-specific protein-tyrosine kinase</fullName>
        <ecNumber evidence="5">2.7.10.2</ecNumber>
    </recommendedName>
</protein>
<sequence length="481" mass="50981">MQGLYYLRLIRAHWAIIALTLIASAAVAMVVTAKTPPRYQAQIDLLVTGYDKEGSLATAIQAGALSQQRVQSYASLVSSRRVVGQIAGPGEVARVQAGIKAEAIPMTTLIRVTVTDSEPARAARLADKLGVVFPQVIDKLERPSRSSPSTIRVTVVDQASIPVRPVSPRPLVNLLVAELIALAAVVGALVLRDRLDTTIKTPETLQAMSKSPTIGVIGRERDAQRYPLIIRDHGISSRAEAFRAVRTNLQFISVDRRPRSLVVTSCLAGEGKTSIAVNLAIVLAQADWRVAIVDADLRRPRVAAQFGLEGSAGLTDVLIGSAALEDVAQTWGPPSLTVLPSGRIPPNPSELLNSDGMRKLLATLTDTYDIVIIDTPPLLPVTDAASLAAICDSTLLIARHGRTRTGHIARATELLSSINARVVGGVLNHVPAKTKHTYGYDGSYQPVQDGPLRPAEVGAAAAVSVSSSADSPSAIRRAADL</sequence>
<evidence type="ECO:0000256" key="6">
    <source>
        <dbReference type="ARBA" id="ARBA00022475"/>
    </source>
</evidence>
<keyword evidence="7" id="KW-0997">Cell inner membrane</keyword>
<accession>A0A7W8ZAR6</accession>
<name>A0A7W8ZAR6_9ACTN</name>
<comment type="subcellular location">
    <subcellularLocation>
        <location evidence="1">Cell inner membrane</location>
        <topology evidence="1">Multi-pass membrane protein</topology>
    </subcellularLocation>
</comment>
<keyword evidence="12" id="KW-0067">ATP-binding</keyword>
<keyword evidence="10" id="KW-0547">Nucleotide-binding</keyword>
<evidence type="ECO:0000256" key="12">
    <source>
        <dbReference type="ARBA" id="ARBA00022840"/>
    </source>
</evidence>
<comment type="similarity">
    <text evidence="2">Belongs to the CpsC/CapA family.</text>
</comment>
<evidence type="ECO:0000256" key="2">
    <source>
        <dbReference type="ARBA" id="ARBA00006683"/>
    </source>
</evidence>
<evidence type="ECO:0000256" key="5">
    <source>
        <dbReference type="ARBA" id="ARBA00011903"/>
    </source>
</evidence>
<evidence type="ECO:0000313" key="20">
    <source>
        <dbReference type="EMBL" id="MBB5630559.1"/>
    </source>
</evidence>
<dbReference type="GO" id="GO:0004715">
    <property type="term" value="F:non-membrane spanning protein tyrosine kinase activity"/>
    <property type="evidence" value="ECO:0007669"/>
    <property type="project" value="UniProtKB-EC"/>
</dbReference>
<keyword evidence="13 17" id="KW-1133">Transmembrane helix</keyword>
<dbReference type="InterPro" id="IPR025669">
    <property type="entry name" value="AAA_dom"/>
</dbReference>
<organism evidence="20 21">
    <name type="scientific">Sphaerisporangium krabiense</name>
    <dbReference type="NCBI Taxonomy" id="763782"/>
    <lineage>
        <taxon>Bacteria</taxon>
        <taxon>Bacillati</taxon>
        <taxon>Actinomycetota</taxon>
        <taxon>Actinomycetes</taxon>
        <taxon>Streptosporangiales</taxon>
        <taxon>Streptosporangiaceae</taxon>
        <taxon>Sphaerisporangium</taxon>
    </lineage>
</organism>
<dbReference type="SUPFAM" id="SSF52540">
    <property type="entry name" value="P-loop containing nucleoside triphosphate hydrolases"/>
    <property type="match status" value="1"/>
</dbReference>
<feature type="domain" description="Polysaccharide chain length determinant N-terminal" evidence="18">
    <location>
        <begin position="7"/>
        <end position="85"/>
    </location>
</feature>